<organism evidence="6">
    <name type="scientific">Klebsiella pneumoniae</name>
    <dbReference type="NCBI Taxonomy" id="573"/>
    <lineage>
        <taxon>Bacteria</taxon>
        <taxon>Pseudomonadati</taxon>
        <taxon>Pseudomonadota</taxon>
        <taxon>Gammaproteobacteria</taxon>
        <taxon>Enterobacterales</taxon>
        <taxon>Enterobacteriaceae</taxon>
        <taxon>Klebsiella/Raoultella group</taxon>
        <taxon>Klebsiella</taxon>
        <taxon>Klebsiella pneumoniae complex</taxon>
    </lineage>
</organism>
<dbReference type="GeneID" id="92387172"/>
<accession>A0A2L1KT92</accession>
<sequence length="194" mass="21974">MAGRPREFDDQLVIQAAMDAFWRNGFEATSAQELVDSTGLGRGSLYAAFGSKENLYHEALRRYHRSSIEFHEEVFRQPGSVKDRLRILLEKGIELDFSDIERNGCMAIFSPLERAAKDKTVEGLSRSYIKELEGMFVALFSAGITTGEFERGRQAQSMAKAFMCAYFGFRVFGRIVHEPEYQQHAIEALIGSIQ</sequence>
<dbReference type="GO" id="GO:0003677">
    <property type="term" value="F:DNA binding"/>
    <property type="evidence" value="ECO:0007669"/>
    <property type="project" value="UniProtKB-UniRule"/>
</dbReference>
<dbReference type="Gene3D" id="1.10.357.10">
    <property type="entry name" value="Tetracycline Repressor, domain 2"/>
    <property type="match status" value="1"/>
</dbReference>
<dbReference type="InterPro" id="IPR023772">
    <property type="entry name" value="DNA-bd_HTH_TetR-type_CS"/>
</dbReference>
<evidence type="ECO:0000256" key="1">
    <source>
        <dbReference type="ARBA" id="ARBA00023015"/>
    </source>
</evidence>
<dbReference type="PRINTS" id="PR00455">
    <property type="entry name" value="HTHTETR"/>
</dbReference>
<feature type="DNA-binding region" description="H-T-H motif" evidence="4">
    <location>
        <begin position="30"/>
        <end position="49"/>
    </location>
</feature>
<keyword evidence="3" id="KW-0804">Transcription</keyword>
<evidence type="ECO:0000256" key="4">
    <source>
        <dbReference type="PROSITE-ProRule" id="PRU00335"/>
    </source>
</evidence>
<keyword evidence="6" id="KW-0614">Plasmid</keyword>
<keyword evidence="1" id="KW-0805">Transcription regulation</keyword>
<dbReference type="Gene3D" id="1.10.10.60">
    <property type="entry name" value="Homeodomain-like"/>
    <property type="match status" value="1"/>
</dbReference>
<dbReference type="InterPro" id="IPR009057">
    <property type="entry name" value="Homeodomain-like_sf"/>
</dbReference>
<dbReference type="Pfam" id="PF00440">
    <property type="entry name" value="TetR_N"/>
    <property type="match status" value="1"/>
</dbReference>
<reference evidence="6" key="1">
    <citation type="submission" date="2016-12" db="EMBL/GenBank/DDBJ databases">
        <title>Frequent emergence of pathogenic lineages of Klebsiella pneumoniae via mobilisation of yersiniabactin and colibactin.</title>
        <authorList>
            <person name="Lam M.M.C."/>
            <person name="Wick R.R."/>
            <person name="Wyres K.L."/>
            <person name="Gorrie C."/>
            <person name="Judd L."/>
            <person name="Jenney A."/>
            <person name="Holt K.E."/>
        </authorList>
    </citation>
    <scope>NUCLEOTIDE SEQUENCE</scope>
    <source>
        <strain evidence="6">INF167</strain>
        <plasmid evidence="6">INF167_p0001</plasmid>
    </source>
</reference>
<dbReference type="RefSeq" id="WP_023345591.1">
    <property type="nucleotide sequence ID" value="NZ_BIIY01000025.1"/>
</dbReference>
<dbReference type="PANTHER" id="PTHR47506:SF10">
    <property type="entry name" value="TRANSCRIPTIONAL REGULATORY PROTEIN"/>
    <property type="match status" value="1"/>
</dbReference>
<dbReference type="AlphaFoldDB" id="A0A2L1KT92"/>
<dbReference type="EMBL" id="KY454639">
    <property type="protein sequence ID" value="AVE25713.1"/>
    <property type="molecule type" value="Genomic_DNA"/>
</dbReference>
<keyword evidence="2 4" id="KW-0238">DNA-binding</keyword>
<dbReference type="PROSITE" id="PS50977">
    <property type="entry name" value="HTH_TETR_2"/>
    <property type="match status" value="1"/>
</dbReference>
<name>A0A2L1KT92_KLEPN</name>
<protein>
    <recommendedName>
        <fullName evidence="5">HTH tetR-type domain-containing protein</fullName>
    </recommendedName>
</protein>
<evidence type="ECO:0000256" key="3">
    <source>
        <dbReference type="ARBA" id="ARBA00023163"/>
    </source>
</evidence>
<dbReference type="PROSITE" id="PS01081">
    <property type="entry name" value="HTH_TETR_1"/>
    <property type="match status" value="1"/>
</dbReference>
<dbReference type="SUPFAM" id="SSF48498">
    <property type="entry name" value="Tetracyclin repressor-like, C-terminal domain"/>
    <property type="match status" value="1"/>
</dbReference>
<dbReference type="InterPro" id="IPR036271">
    <property type="entry name" value="Tet_transcr_reg_TetR-rel_C_sf"/>
</dbReference>
<gene>
    <name evidence="6" type="ORF">INF167p1_00139</name>
</gene>
<evidence type="ECO:0000313" key="6">
    <source>
        <dbReference type="EMBL" id="AVE25713.1"/>
    </source>
</evidence>
<dbReference type="InterPro" id="IPR001647">
    <property type="entry name" value="HTH_TetR"/>
</dbReference>
<dbReference type="PANTHER" id="PTHR47506">
    <property type="entry name" value="TRANSCRIPTIONAL REGULATORY PROTEIN"/>
    <property type="match status" value="1"/>
</dbReference>
<geneLocation type="plasmid" evidence="6">
    <name>INF167_p0001</name>
</geneLocation>
<evidence type="ECO:0000259" key="5">
    <source>
        <dbReference type="PROSITE" id="PS50977"/>
    </source>
</evidence>
<evidence type="ECO:0000256" key="2">
    <source>
        <dbReference type="ARBA" id="ARBA00023125"/>
    </source>
</evidence>
<dbReference type="SUPFAM" id="SSF46689">
    <property type="entry name" value="Homeodomain-like"/>
    <property type="match status" value="1"/>
</dbReference>
<proteinExistence type="predicted"/>
<feature type="domain" description="HTH tetR-type" evidence="5">
    <location>
        <begin position="7"/>
        <end position="67"/>
    </location>
</feature>